<dbReference type="InterPro" id="IPR011048">
    <property type="entry name" value="Haem_d1_sf"/>
</dbReference>
<keyword evidence="5" id="KW-0677">Repeat</keyword>
<dbReference type="InterPro" id="IPR001680">
    <property type="entry name" value="WD40_rpt"/>
</dbReference>
<dbReference type="SMART" id="SM00320">
    <property type="entry name" value="WD40"/>
    <property type="match status" value="8"/>
</dbReference>
<evidence type="ECO:0000256" key="2">
    <source>
        <dbReference type="ARBA" id="ARBA00022490"/>
    </source>
</evidence>
<keyword evidence="2" id="KW-0963">Cytoplasm</keyword>
<dbReference type="PANTHER" id="PTHR14344">
    <property type="entry name" value="WD REPEAT PROTEIN"/>
    <property type="match status" value="1"/>
</dbReference>
<keyword evidence="3 7" id="KW-0853">WD repeat</keyword>
<evidence type="ECO:0000256" key="5">
    <source>
        <dbReference type="ARBA" id="ARBA00022737"/>
    </source>
</evidence>
<evidence type="ECO:0000256" key="4">
    <source>
        <dbReference type="ARBA" id="ARBA00022694"/>
    </source>
</evidence>
<dbReference type="PROSITE" id="PS50082">
    <property type="entry name" value="WD_REPEATS_2"/>
    <property type="match status" value="2"/>
</dbReference>
<dbReference type="InterPro" id="IPR036322">
    <property type="entry name" value="WD40_repeat_dom_sf"/>
</dbReference>
<evidence type="ECO:0000313" key="8">
    <source>
        <dbReference type="EMBL" id="QGN17215.1"/>
    </source>
</evidence>
<protein>
    <submittedName>
        <fullName evidence="8">WD repeat-containing protein YPL183C</fullName>
    </submittedName>
</protein>
<evidence type="ECO:0000256" key="6">
    <source>
        <dbReference type="ARBA" id="ARBA00038255"/>
    </source>
</evidence>
<gene>
    <name evidence="8" type="primary">RTT10</name>
    <name evidence="8" type="ORF">FIM1_3946</name>
</gene>
<name>A0ABX6F040_KLUMA</name>
<feature type="repeat" description="WD" evidence="7">
    <location>
        <begin position="177"/>
        <end position="218"/>
    </location>
</feature>
<evidence type="ECO:0000256" key="7">
    <source>
        <dbReference type="PROSITE-ProRule" id="PRU00221"/>
    </source>
</evidence>
<organism evidence="8 9">
    <name type="scientific">Kluyveromyces marxianus</name>
    <name type="common">Yeast</name>
    <name type="synonym">Candida kefyr</name>
    <dbReference type="NCBI Taxonomy" id="4911"/>
    <lineage>
        <taxon>Eukaryota</taxon>
        <taxon>Fungi</taxon>
        <taxon>Dikarya</taxon>
        <taxon>Ascomycota</taxon>
        <taxon>Saccharomycotina</taxon>
        <taxon>Saccharomycetes</taxon>
        <taxon>Saccharomycetales</taxon>
        <taxon>Saccharomycetaceae</taxon>
        <taxon>Kluyveromyces</taxon>
    </lineage>
</organism>
<feature type="repeat" description="WD" evidence="7">
    <location>
        <begin position="219"/>
        <end position="260"/>
    </location>
</feature>
<dbReference type="InterPro" id="IPR015943">
    <property type="entry name" value="WD40/YVTN_repeat-like_dom_sf"/>
</dbReference>
<comment type="similarity">
    <text evidence="6">Belongs to the WD repeat WDR6 family.</text>
</comment>
<dbReference type="InterPro" id="IPR051973">
    <property type="entry name" value="tRNA_Anticodon_Mtase-Reg"/>
</dbReference>
<dbReference type="Proteomes" id="UP000422736">
    <property type="component" value="Chromosome 6"/>
</dbReference>
<evidence type="ECO:0000256" key="3">
    <source>
        <dbReference type="ARBA" id="ARBA00022574"/>
    </source>
</evidence>
<dbReference type="PANTHER" id="PTHR14344:SF3">
    <property type="entry name" value="WD REPEAT-CONTAINING PROTEIN 6"/>
    <property type="match status" value="1"/>
</dbReference>
<reference evidence="8 9" key="2">
    <citation type="submission" date="2019-11" db="EMBL/GenBank/DDBJ databases">
        <authorList>
            <person name="Lu H."/>
        </authorList>
    </citation>
    <scope>NUCLEOTIDE SEQUENCE [LARGE SCALE GENOMIC DNA]</scope>
    <source>
        <strain evidence="8 9">FIM1</strain>
    </source>
</reference>
<dbReference type="Pfam" id="PF00400">
    <property type="entry name" value="WD40"/>
    <property type="match status" value="2"/>
</dbReference>
<dbReference type="EMBL" id="CP015059">
    <property type="protein sequence ID" value="QGN17215.1"/>
    <property type="molecule type" value="Genomic_DNA"/>
</dbReference>
<keyword evidence="9" id="KW-1185">Reference proteome</keyword>
<dbReference type="SUPFAM" id="SSF51004">
    <property type="entry name" value="C-terminal (heme d1) domain of cytochrome cd1-nitrite reductase"/>
    <property type="match status" value="1"/>
</dbReference>
<dbReference type="PROSITE" id="PS50294">
    <property type="entry name" value="WD_REPEATS_REGION"/>
    <property type="match status" value="1"/>
</dbReference>
<dbReference type="Gene3D" id="2.130.10.10">
    <property type="entry name" value="YVTN repeat-like/Quinoprotein amine dehydrogenase"/>
    <property type="match status" value="3"/>
</dbReference>
<evidence type="ECO:0000313" key="9">
    <source>
        <dbReference type="Proteomes" id="UP000422736"/>
    </source>
</evidence>
<keyword evidence="4" id="KW-0819">tRNA processing</keyword>
<sequence length="991" mass="112285">MIQKLAHIGPVLAVKFYKEWCFCAQGPFIEVYEFKTGSKVGRYQIFHRNKVHGISICRNSKRVLVYGSRSVSIITIDELLSGKNLLGYEKMTAEWIVSGEFSYNGDQVYLLTIYNKVIAVDPVTCDIVRTYLLEGERSILYSGSIKVLPTKVLVNAGTIMNGIVIWDLMTQKKLWNLKGHEGAIFYVVANNSGSLLASCSDDRSIKIWDLHTGELLSTGWGHTARIWNLEFLNEDKQLISVSEDCTCRVWDLLNNEIRQKEMYETHLTKNAWCVDVENNSLIAVTGGNDGRIKLTEIRKPSFTNDITVTLEDISKSCKEFEPKKNEIIKGFHLFSFGIVLITSEGNIIQHLTAQNKWVLIEHDERFFSFSITQGINNTVFFMNNKCILKSLTFSTEGCLLNTTEIKLSDLTQTINCISVRPYDENFSLVIESANPNDPLLLLKFKERTNELLEKVVLNKPANLLTSCAEIYGDYLLVGGRFSMVFAFNLLDTTCHSLFVKLPASDAVTSIKHIEDKGGNALFSMTNRDGAYFFVSFNFKMKTVKIIHTNKVNRGFLEGSFYDENDEFIVYGFKSNLFHIYNETQQYEIFSQPCGGAHRQWKLFQSKNDNSVLCFVKNSTLNIVTIPSYQFPKTLKNGSHGREIRDISFQPGNYDSNKNSLFITGSEDTTVKLASLNVETGDIINHWSLKTHVSGLQKCKFISDNIFITCSAREELFVWELEMNFSLPYVSLRQKLIPSTNIPDLRIMDFDVIFLEGTENDFIMVSVYSDSSIKLWHYIYDQNKFTKLAEGKYETCCLLGVAFVPFKRSLKLLISTTGGFLVTMDITKNIPFTLNDGKLPNKSYTKDICKELPHWSDRVRVHEAGIKSFELKLNPTAESFMVYTGGDDNAMAITEFSNKDDDTLDIKILCKDCYAASSTITSVNLLDNGNKLLSTSVDQIIRIRDISNNELRILDSQYTTVADTGSCDIRKLEDGRHMALIGGLGLSCWQAT</sequence>
<proteinExistence type="inferred from homology"/>
<reference evidence="8 9" key="1">
    <citation type="submission" date="2016-03" db="EMBL/GenBank/DDBJ databases">
        <title>How can Kluyveromyces marxianus grow so fast - potential evolutionary course in Saccharomyces Complex revealed by comparative genomics.</title>
        <authorList>
            <person name="Mo W."/>
            <person name="Lu W."/>
            <person name="Yang X."/>
            <person name="Qi J."/>
            <person name="Lv H."/>
        </authorList>
    </citation>
    <scope>NUCLEOTIDE SEQUENCE [LARGE SCALE GENOMIC DNA]</scope>
    <source>
        <strain evidence="8 9">FIM1</strain>
    </source>
</reference>
<comment type="subcellular location">
    <subcellularLocation>
        <location evidence="1">Cytoplasm</location>
    </subcellularLocation>
</comment>
<dbReference type="InterPro" id="IPR019775">
    <property type="entry name" value="WD40_repeat_CS"/>
</dbReference>
<dbReference type="PROSITE" id="PS00678">
    <property type="entry name" value="WD_REPEATS_1"/>
    <property type="match status" value="2"/>
</dbReference>
<evidence type="ECO:0000256" key="1">
    <source>
        <dbReference type="ARBA" id="ARBA00004496"/>
    </source>
</evidence>
<accession>A0ABX6F040</accession>
<dbReference type="SUPFAM" id="SSF50978">
    <property type="entry name" value="WD40 repeat-like"/>
    <property type="match status" value="3"/>
</dbReference>